<evidence type="ECO:0000256" key="1">
    <source>
        <dbReference type="SAM" id="MobiDB-lite"/>
    </source>
</evidence>
<evidence type="ECO:0000313" key="3">
    <source>
        <dbReference type="Proteomes" id="UP000618795"/>
    </source>
</evidence>
<dbReference type="SUPFAM" id="SSF50370">
    <property type="entry name" value="Ricin B-like lectins"/>
    <property type="match status" value="1"/>
</dbReference>
<protein>
    <recommendedName>
        <fullName evidence="4">Ricin B lectin domain-containing protein</fullName>
    </recommendedName>
</protein>
<reference evidence="2" key="2">
    <citation type="submission" date="2020-09" db="EMBL/GenBank/DDBJ databases">
        <authorList>
            <person name="Sun Q."/>
            <person name="Ohkuma M."/>
        </authorList>
    </citation>
    <scope>NUCLEOTIDE SEQUENCE</scope>
    <source>
        <strain evidence="2">JCM 4369</strain>
    </source>
</reference>
<dbReference type="RefSeq" id="WP_191878555.1">
    <property type="nucleotide sequence ID" value="NZ_BMTD01000036.1"/>
</dbReference>
<comment type="caution">
    <text evidence="2">The sequence shown here is derived from an EMBL/GenBank/DDBJ whole genome shotgun (WGS) entry which is preliminary data.</text>
</comment>
<sequence length="89" mass="10151">MPEQEQEVTLGRIRTFPREESGDRPRRVHSPGSDTAIDETWWYDASAKTLRNVYSGRCLALGATATKGTQLIQYRCNGKPDEAWEQLPR</sequence>
<dbReference type="Gene3D" id="2.80.10.50">
    <property type="match status" value="1"/>
</dbReference>
<feature type="region of interest" description="Disordered" evidence="1">
    <location>
        <begin position="1"/>
        <end position="34"/>
    </location>
</feature>
<organism evidence="2 3">
    <name type="scientific">Streptomyces filipinensis</name>
    <dbReference type="NCBI Taxonomy" id="66887"/>
    <lineage>
        <taxon>Bacteria</taxon>
        <taxon>Bacillati</taxon>
        <taxon>Actinomycetota</taxon>
        <taxon>Actinomycetes</taxon>
        <taxon>Kitasatosporales</taxon>
        <taxon>Streptomycetaceae</taxon>
        <taxon>Streptomyces</taxon>
    </lineage>
</organism>
<proteinExistence type="predicted"/>
<dbReference type="InterPro" id="IPR035992">
    <property type="entry name" value="Ricin_B-like_lectins"/>
</dbReference>
<feature type="compositionally biased region" description="Basic and acidic residues" evidence="1">
    <location>
        <begin position="16"/>
        <end position="25"/>
    </location>
</feature>
<evidence type="ECO:0000313" key="2">
    <source>
        <dbReference type="EMBL" id="GGV29335.1"/>
    </source>
</evidence>
<gene>
    <name evidence="2" type="ORF">GCM10010260_82280</name>
</gene>
<keyword evidence="3" id="KW-1185">Reference proteome</keyword>
<dbReference type="EMBL" id="BMTD01000036">
    <property type="protein sequence ID" value="GGV29335.1"/>
    <property type="molecule type" value="Genomic_DNA"/>
</dbReference>
<dbReference type="AlphaFoldDB" id="A0A918MFI5"/>
<reference evidence="2" key="1">
    <citation type="journal article" date="2014" name="Int. J. Syst. Evol. Microbiol.">
        <title>Complete genome sequence of Corynebacterium casei LMG S-19264T (=DSM 44701T), isolated from a smear-ripened cheese.</title>
        <authorList>
            <consortium name="US DOE Joint Genome Institute (JGI-PGF)"/>
            <person name="Walter F."/>
            <person name="Albersmeier A."/>
            <person name="Kalinowski J."/>
            <person name="Ruckert C."/>
        </authorList>
    </citation>
    <scope>NUCLEOTIDE SEQUENCE</scope>
    <source>
        <strain evidence="2">JCM 4369</strain>
    </source>
</reference>
<evidence type="ECO:0008006" key="4">
    <source>
        <dbReference type="Google" id="ProtNLM"/>
    </source>
</evidence>
<accession>A0A918MFI5</accession>
<name>A0A918MFI5_9ACTN</name>
<dbReference type="Proteomes" id="UP000618795">
    <property type="component" value="Unassembled WGS sequence"/>
</dbReference>